<accession>A0A1I6BT70</accession>
<protein>
    <recommendedName>
        <fullName evidence="9">Peptidase M14 domain-containing protein</fullName>
    </recommendedName>
</protein>
<evidence type="ECO:0000256" key="1">
    <source>
        <dbReference type="ARBA" id="ARBA00001947"/>
    </source>
</evidence>
<evidence type="ECO:0000313" key="11">
    <source>
        <dbReference type="Proteomes" id="UP000182762"/>
    </source>
</evidence>
<feature type="signal peptide" evidence="8">
    <location>
        <begin position="1"/>
        <end position="30"/>
    </location>
</feature>
<dbReference type="Gene3D" id="3.40.630.10">
    <property type="entry name" value="Zn peptidases"/>
    <property type="match status" value="1"/>
</dbReference>
<feature type="domain" description="Peptidase M14" evidence="9">
    <location>
        <begin position="48"/>
        <end position="329"/>
    </location>
</feature>
<dbReference type="InterPro" id="IPR000834">
    <property type="entry name" value="Peptidase_M14"/>
</dbReference>
<reference evidence="10 11" key="1">
    <citation type="submission" date="2016-10" db="EMBL/GenBank/DDBJ databases">
        <authorList>
            <person name="Varghese N."/>
            <person name="Submissions S."/>
        </authorList>
    </citation>
    <scope>NUCLEOTIDE SEQUENCE [LARGE SCALE GENOMIC DNA]</scope>
    <source>
        <strain evidence="10 11">DSM 13796</strain>
    </source>
</reference>
<evidence type="ECO:0000256" key="7">
    <source>
        <dbReference type="PROSITE-ProRule" id="PRU01379"/>
    </source>
</evidence>
<proteinExistence type="inferred from homology"/>
<evidence type="ECO:0000259" key="9">
    <source>
        <dbReference type="PROSITE" id="PS52035"/>
    </source>
</evidence>
<evidence type="ECO:0000313" key="10">
    <source>
        <dbReference type="EMBL" id="SFQ84113.1"/>
    </source>
</evidence>
<dbReference type="EMBL" id="FOXX01000013">
    <property type="protein sequence ID" value="SFQ84113.1"/>
    <property type="molecule type" value="Genomic_DNA"/>
</dbReference>
<keyword evidence="4" id="KW-0378">Hydrolase</keyword>
<sequence>MIRKMVKTGSITALALSLLLVPSFSDSVKADDNRTNVNQHPELLRIESLTNYDEMSRFLENVDRKSEYVNVEVIGESVKGRKLHLVKIGDNLDDPNKPTILFLTQQHGNEPLVTESAIRVIRQLSTDSKKVRGLIDKVNILIVPRLNLDGAEGDVDWDSSHLYRGGLQTRNNANGINLNRTHNSLSQPETKALHENVLQQYDVDYAIDFHHQIANRATDDGELVSGAMLYPTNDGVKDEVLESSKKLGAVVYKAIEPKKYSNLARYHSDSTSTSIARNNFAAHYDIPTLLFENRGLSDSPNRSAILEQKDREYLIKQGEVAMLAAIEAVANRSIETADTSIWDSLPEQHTVETELQESK</sequence>
<gene>
    <name evidence="10" type="ORF">SAMN02745910_04164</name>
</gene>
<comment type="caution">
    <text evidence="10">The sequence shown here is derived from an EMBL/GenBank/DDBJ whole genome shotgun (WGS) entry which is preliminary data.</text>
</comment>
<dbReference type="Pfam" id="PF00246">
    <property type="entry name" value="Peptidase_M14"/>
    <property type="match status" value="1"/>
</dbReference>
<evidence type="ECO:0000256" key="6">
    <source>
        <dbReference type="ARBA" id="ARBA00023049"/>
    </source>
</evidence>
<evidence type="ECO:0000256" key="5">
    <source>
        <dbReference type="ARBA" id="ARBA00022833"/>
    </source>
</evidence>
<dbReference type="SUPFAM" id="SSF53187">
    <property type="entry name" value="Zn-dependent exopeptidases"/>
    <property type="match status" value="1"/>
</dbReference>
<dbReference type="Proteomes" id="UP000182762">
    <property type="component" value="Unassembled WGS sequence"/>
</dbReference>
<evidence type="ECO:0000256" key="4">
    <source>
        <dbReference type="ARBA" id="ARBA00022801"/>
    </source>
</evidence>
<dbReference type="PANTHER" id="PTHR11705:SF143">
    <property type="entry name" value="SLL0236 PROTEIN"/>
    <property type="match status" value="1"/>
</dbReference>
<name>A0A1I6BT70_9BACI</name>
<organism evidence="10 11">
    <name type="scientific">Priestia endophytica DSM 13796</name>
    <dbReference type="NCBI Taxonomy" id="1121089"/>
    <lineage>
        <taxon>Bacteria</taxon>
        <taxon>Bacillati</taxon>
        <taxon>Bacillota</taxon>
        <taxon>Bacilli</taxon>
        <taxon>Bacillales</taxon>
        <taxon>Bacillaceae</taxon>
        <taxon>Priestia</taxon>
    </lineage>
</organism>
<dbReference type="PANTHER" id="PTHR11705">
    <property type="entry name" value="PROTEASE FAMILY M14 CARBOXYPEPTIDASE A,B"/>
    <property type="match status" value="1"/>
</dbReference>
<evidence type="ECO:0000256" key="3">
    <source>
        <dbReference type="ARBA" id="ARBA00022670"/>
    </source>
</evidence>
<comment type="similarity">
    <text evidence="2 7">Belongs to the peptidase M14 family.</text>
</comment>
<comment type="cofactor">
    <cofactor evidence="1">
        <name>Zn(2+)</name>
        <dbReference type="ChEBI" id="CHEBI:29105"/>
    </cofactor>
</comment>
<dbReference type="PROSITE" id="PS52035">
    <property type="entry name" value="PEPTIDASE_M14"/>
    <property type="match status" value="1"/>
</dbReference>
<keyword evidence="8" id="KW-0732">Signal</keyword>
<evidence type="ECO:0000256" key="8">
    <source>
        <dbReference type="SAM" id="SignalP"/>
    </source>
</evidence>
<dbReference type="SMART" id="SM00631">
    <property type="entry name" value="Zn_pept"/>
    <property type="match status" value="1"/>
</dbReference>
<feature type="chain" id="PRO_5046567968" description="Peptidase M14 domain-containing protein" evidence="8">
    <location>
        <begin position="31"/>
        <end position="359"/>
    </location>
</feature>
<keyword evidence="3" id="KW-0645">Protease</keyword>
<keyword evidence="5" id="KW-0862">Zinc</keyword>
<keyword evidence="11" id="KW-1185">Reference proteome</keyword>
<keyword evidence="6" id="KW-0482">Metalloprotease</keyword>
<evidence type="ECO:0000256" key="2">
    <source>
        <dbReference type="ARBA" id="ARBA00005988"/>
    </source>
</evidence>
<feature type="active site" description="Proton donor/acceptor" evidence="7">
    <location>
        <position position="292"/>
    </location>
</feature>